<evidence type="ECO:0008006" key="3">
    <source>
        <dbReference type="Google" id="ProtNLM"/>
    </source>
</evidence>
<proteinExistence type="predicted"/>
<organism evidence="1 2">
    <name type="scientific">Zophobas morio</name>
    <dbReference type="NCBI Taxonomy" id="2755281"/>
    <lineage>
        <taxon>Eukaryota</taxon>
        <taxon>Metazoa</taxon>
        <taxon>Ecdysozoa</taxon>
        <taxon>Arthropoda</taxon>
        <taxon>Hexapoda</taxon>
        <taxon>Insecta</taxon>
        <taxon>Pterygota</taxon>
        <taxon>Neoptera</taxon>
        <taxon>Endopterygota</taxon>
        <taxon>Coleoptera</taxon>
        <taxon>Polyphaga</taxon>
        <taxon>Cucujiformia</taxon>
        <taxon>Tenebrionidae</taxon>
        <taxon>Zophobas</taxon>
    </lineage>
</organism>
<comment type="caution">
    <text evidence="1">The sequence shown here is derived from an EMBL/GenBank/DDBJ whole genome shotgun (WGS) entry which is preliminary data.</text>
</comment>
<gene>
    <name evidence="1" type="ORF">Zmor_004010</name>
</gene>
<evidence type="ECO:0000313" key="2">
    <source>
        <dbReference type="Proteomes" id="UP001168821"/>
    </source>
</evidence>
<evidence type="ECO:0000313" key="1">
    <source>
        <dbReference type="EMBL" id="KAJ3639139.1"/>
    </source>
</evidence>
<reference evidence="1" key="1">
    <citation type="journal article" date="2023" name="G3 (Bethesda)">
        <title>Whole genome assemblies of Zophobas morio and Tenebrio molitor.</title>
        <authorList>
            <person name="Kaur S."/>
            <person name="Stinson S.A."/>
            <person name="diCenzo G.C."/>
        </authorList>
    </citation>
    <scope>NUCLEOTIDE SEQUENCE</scope>
    <source>
        <strain evidence="1">QUZm001</strain>
    </source>
</reference>
<protein>
    <recommendedName>
        <fullName evidence="3">RNA-directed DNA polymerase from mobile element jockey</fullName>
    </recommendedName>
</protein>
<dbReference type="EMBL" id="JALNTZ010000012">
    <property type="protein sequence ID" value="KAJ3639139.1"/>
    <property type="molecule type" value="Genomic_DNA"/>
</dbReference>
<sequence>MGNDTFTNSLTDSLQHLVGTLLPDDDPVIDSPIQAIWRDFCNFPGSFAPFGYEVNEAFYDFLISNVKNKAPGWDALRGSFIKKIDYLVKPFIVHIFNSCLRVAYFPNVWKIGNLTILLKSPHGNVSNIKNYYTNNFAA</sequence>
<dbReference type="Proteomes" id="UP001168821">
    <property type="component" value="Unassembled WGS sequence"/>
</dbReference>
<accession>A0AA38HLC2</accession>
<dbReference type="AlphaFoldDB" id="A0AA38HLC2"/>
<keyword evidence="2" id="KW-1185">Reference proteome</keyword>
<name>A0AA38HLC2_9CUCU</name>